<dbReference type="Proteomes" id="UP000887574">
    <property type="component" value="Unplaced"/>
</dbReference>
<feature type="chain" id="PRO_5037470979" evidence="1">
    <location>
        <begin position="21"/>
        <end position="76"/>
    </location>
</feature>
<protein>
    <submittedName>
        <fullName evidence="3">Secreted protein</fullName>
    </submittedName>
</protein>
<dbReference type="WBParaSite" id="jg21629">
    <property type="protein sequence ID" value="jg21629"/>
    <property type="gene ID" value="jg21629"/>
</dbReference>
<feature type="signal peptide" evidence="1">
    <location>
        <begin position="1"/>
        <end position="20"/>
    </location>
</feature>
<sequence length="76" mass="8344">MGDCCFALLHIVFSSRFASAGLPSISVQLMFTRASADIWTGIQDGVWEEVQSAGTDTKMNSLLFKFSETEAVKNHN</sequence>
<name>A0A915DPS2_9BILA</name>
<accession>A0A915DPS2</accession>
<reference evidence="3" key="1">
    <citation type="submission" date="2022-11" db="UniProtKB">
        <authorList>
            <consortium name="WormBaseParasite"/>
        </authorList>
    </citation>
    <scope>IDENTIFICATION</scope>
</reference>
<organism evidence="2 3">
    <name type="scientific">Ditylenchus dipsaci</name>
    <dbReference type="NCBI Taxonomy" id="166011"/>
    <lineage>
        <taxon>Eukaryota</taxon>
        <taxon>Metazoa</taxon>
        <taxon>Ecdysozoa</taxon>
        <taxon>Nematoda</taxon>
        <taxon>Chromadorea</taxon>
        <taxon>Rhabditida</taxon>
        <taxon>Tylenchina</taxon>
        <taxon>Tylenchomorpha</taxon>
        <taxon>Sphaerularioidea</taxon>
        <taxon>Anguinidae</taxon>
        <taxon>Anguininae</taxon>
        <taxon>Ditylenchus</taxon>
    </lineage>
</organism>
<keyword evidence="1" id="KW-0732">Signal</keyword>
<evidence type="ECO:0000313" key="2">
    <source>
        <dbReference type="Proteomes" id="UP000887574"/>
    </source>
</evidence>
<evidence type="ECO:0000256" key="1">
    <source>
        <dbReference type="SAM" id="SignalP"/>
    </source>
</evidence>
<dbReference type="AlphaFoldDB" id="A0A915DPS2"/>
<evidence type="ECO:0000313" key="3">
    <source>
        <dbReference type="WBParaSite" id="jg21629"/>
    </source>
</evidence>
<keyword evidence="2" id="KW-1185">Reference proteome</keyword>
<proteinExistence type="predicted"/>